<dbReference type="Gene3D" id="3.20.20.370">
    <property type="entry name" value="Glycoside hydrolase/deacetylase"/>
    <property type="match status" value="1"/>
</dbReference>
<name>A0A1I5DH17_9ACTN</name>
<dbReference type="PANTHER" id="PTHR10587">
    <property type="entry name" value="GLYCOSYL TRANSFERASE-RELATED"/>
    <property type="match status" value="1"/>
</dbReference>
<dbReference type="InterPro" id="IPR002509">
    <property type="entry name" value="NODB_dom"/>
</dbReference>
<evidence type="ECO:0000313" key="3">
    <source>
        <dbReference type="Proteomes" id="UP000183642"/>
    </source>
</evidence>
<keyword evidence="3" id="KW-1185">Reference proteome</keyword>
<dbReference type="PROSITE" id="PS51677">
    <property type="entry name" value="NODB"/>
    <property type="match status" value="1"/>
</dbReference>
<sequence>MNPLTTARTVAGATRRGARRSAGALLGSAVEVRTERPEVVLTFDDGPEPGGTDRVLSALADAGATATFFVLLTRVRRYPALLGEVLAAGHEVALHGVDHRALPTLPPGEVARLVRAGRAELEDATGRPVRWFRPPYGRQTLRNWRSVTGAGLVPVLWGPTTWDWKDVPVAERVARSQRGIRPGAVVLAHDGFAGPDDGACDGPPPRFDRGELVTGVLEAYAERGLSARSLEQSLRSGVLVREPWFPG</sequence>
<dbReference type="RefSeq" id="WP_208976634.1">
    <property type="nucleotide sequence ID" value="NZ_FOWE01000002.1"/>
</dbReference>
<accession>A0A1I5DH17</accession>
<dbReference type="PANTHER" id="PTHR10587:SF137">
    <property type="entry name" value="4-DEOXY-4-FORMAMIDO-L-ARABINOSE-PHOSPHOUNDECAPRENOL DEFORMYLASE ARND-RELATED"/>
    <property type="match status" value="1"/>
</dbReference>
<dbReference type="EMBL" id="FOWE01000002">
    <property type="protein sequence ID" value="SFN98555.1"/>
    <property type="molecule type" value="Genomic_DNA"/>
</dbReference>
<dbReference type="InterPro" id="IPR050248">
    <property type="entry name" value="Polysacc_deacetylase_ArnD"/>
</dbReference>
<dbReference type="AlphaFoldDB" id="A0A1I5DH17"/>
<dbReference type="Pfam" id="PF01522">
    <property type="entry name" value="Polysacc_deac_1"/>
    <property type="match status" value="1"/>
</dbReference>
<dbReference type="SUPFAM" id="SSF88713">
    <property type="entry name" value="Glycoside hydrolase/deacetylase"/>
    <property type="match status" value="1"/>
</dbReference>
<protein>
    <submittedName>
        <fullName evidence="2">Polysaccharide deacetylase</fullName>
    </submittedName>
</protein>
<reference evidence="3" key="1">
    <citation type="submission" date="2016-10" db="EMBL/GenBank/DDBJ databases">
        <authorList>
            <person name="Varghese N."/>
            <person name="Submissions S."/>
        </authorList>
    </citation>
    <scope>NUCLEOTIDE SEQUENCE [LARGE SCALE GENOMIC DNA]</scope>
    <source>
        <strain evidence="3">DSM 43161</strain>
    </source>
</reference>
<gene>
    <name evidence="2" type="ORF">SAMN05660359_00781</name>
</gene>
<proteinExistence type="predicted"/>
<dbReference type="InterPro" id="IPR011330">
    <property type="entry name" value="Glyco_hydro/deAcase_b/a-brl"/>
</dbReference>
<feature type="domain" description="NodB homology" evidence="1">
    <location>
        <begin position="37"/>
        <end position="228"/>
    </location>
</feature>
<dbReference type="GO" id="GO:0005975">
    <property type="term" value="P:carbohydrate metabolic process"/>
    <property type="evidence" value="ECO:0007669"/>
    <property type="project" value="InterPro"/>
</dbReference>
<dbReference type="GO" id="GO:0016810">
    <property type="term" value="F:hydrolase activity, acting on carbon-nitrogen (but not peptide) bonds"/>
    <property type="evidence" value="ECO:0007669"/>
    <property type="project" value="InterPro"/>
</dbReference>
<evidence type="ECO:0000313" key="2">
    <source>
        <dbReference type="EMBL" id="SFN98555.1"/>
    </source>
</evidence>
<organism evidence="2 3">
    <name type="scientific">Geodermatophilus obscurus</name>
    <dbReference type="NCBI Taxonomy" id="1861"/>
    <lineage>
        <taxon>Bacteria</taxon>
        <taxon>Bacillati</taxon>
        <taxon>Actinomycetota</taxon>
        <taxon>Actinomycetes</taxon>
        <taxon>Geodermatophilales</taxon>
        <taxon>Geodermatophilaceae</taxon>
        <taxon>Geodermatophilus</taxon>
    </lineage>
</organism>
<evidence type="ECO:0000259" key="1">
    <source>
        <dbReference type="PROSITE" id="PS51677"/>
    </source>
</evidence>
<dbReference type="Proteomes" id="UP000183642">
    <property type="component" value="Unassembled WGS sequence"/>
</dbReference>